<dbReference type="AlphaFoldDB" id="A0A0S4PWT5"/>
<dbReference type="EMBL" id="LN907858">
    <property type="protein sequence ID" value="CUU40362.1"/>
    <property type="molecule type" value="Genomic_DNA"/>
</dbReference>
<name>A0A0S4PWT5_9HELI</name>
<sequence>MRRNYDSKTHYTPPRTTKHNKDINKNKAKKPNALKNDKCVNKNKETKKELIFSGGGGKHKISQGRKEALYSFYRFYRICALQRNKIHKKSKF</sequence>
<accession>A0A0S4PWT5</accession>
<gene>
    <name evidence="2" type="ORF">BN2458_PEG1479</name>
</gene>
<proteinExistence type="predicted"/>
<evidence type="ECO:0000313" key="3">
    <source>
        <dbReference type="Proteomes" id="UP000064525"/>
    </source>
</evidence>
<dbReference type="Proteomes" id="UP000064525">
    <property type="component" value="Chromosome I"/>
</dbReference>
<protein>
    <submittedName>
        <fullName evidence="2">Uncharacterized protein</fullName>
    </submittedName>
</protein>
<reference evidence="3" key="1">
    <citation type="submission" date="2015-11" db="EMBL/GenBank/DDBJ databases">
        <authorList>
            <person name="Anvar S.Y."/>
        </authorList>
    </citation>
    <scope>NUCLEOTIDE SEQUENCE [LARGE SCALE GENOMIC DNA]</scope>
</reference>
<dbReference type="RefSeq" id="WP_334084503.1">
    <property type="nucleotide sequence ID" value="NZ_CAPSAE010000008.1"/>
</dbReference>
<dbReference type="KEGG" id="hty:BN2458_PEG1479"/>
<feature type="region of interest" description="Disordered" evidence="1">
    <location>
        <begin position="1"/>
        <end position="35"/>
    </location>
</feature>
<evidence type="ECO:0000256" key="1">
    <source>
        <dbReference type="SAM" id="MobiDB-lite"/>
    </source>
</evidence>
<organism evidence="2 3">
    <name type="scientific">Helicobacter typhlonius</name>
    <dbReference type="NCBI Taxonomy" id="76936"/>
    <lineage>
        <taxon>Bacteria</taxon>
        <taxon>Pseudomonadati</taxon>
        <taxon>Campylobacterota</taxon>
        <taxon>Epsilonproteobacteria</taxon>
        <taxon>Campylobacterales</taxon>
        <taxon>Helicobacteraceae</taxon>
        <taxon>Helicobacter</taxon>
    </lineage>
</organism>
<evidence type="ECO:0000313" key="2">
    <source>
        <dbReference type="EMBL" id="CUU40362.1"/>
    </source>
</evidence>